<gene>
    <name evidence="2" type="ORF">U27_01259</name>
</gene>
<keyword evidence="3" id="KW-1185">Reference proteome</keyword>
<dbReference type="eggNOG" id="COG3292">
    <property type="taxonomic scope" value="Bacteria"/>
</dbReference>
<dbReference type="GO" id="GO:0000155">
    <property type="term" value="F:phosphorelay sensor kinase activity"/>
    <property type="evidence" value="ECO:0007669"/>
    <property type="project" value="TreeGrafter"/>
</dbReference>
<protein>
    <submittedName>
        <fullName evidence="2">Uncharacterized protein</fullName>
    </submittedName>
</protein>
<dbReference type="InterPro" id="IPR015943">
    <property type="entry name" value="WD40/YVTN_repeat-like_dom_sf"/>
</dbReference>
<dbReference type="STRING" id="1499967.U27_01259"/>
<sequence>MVTRYEPEPDNPDSITFPDVWRLIEGRQDPNILWIGTYGGGLDKFDKITATFIHYSHDPNVPTSFSARGNNVDALIQDKDDPNILWIGTPEDGLDKFDKRTEIFSNYPETLTNGEVALIYDDGKGTLWLGGYVMNTGLTLFHKQTETFTNYKHHPADPKSLGNDLVVNVYEDRAGIFWITAYSDKVDKIDPAAQNFTTYQSVADIPASLSDSAVTSIYEDRSGVMWIGTQRGLNVFYREINTFTRYLHDPDNSNSLDVDYVLGTYEDSAEDFRVSLYVGPLTKFDRAAGKVIARYPTETESFTKILEDPHNPDILWLGTHMAGLAKFDKRSEIFTFYPPDPNAPQKGPSNTYIQTLFHSRKADVIWCGGNFGGGLNKFDKRTERFTHYLTNPTAVESIFSDAIAAIYQTASGMLWIGTKGGGVNALATCPQPV</sequence>
<dbReference type="Proteomes" id="UP000030661">
    <property type="component" value="Unassembled WGS sequence"/>
</dbReference>
<dbReference type="EMBL" id="DF820478">
    <property type="protein sequence ID" value="GAK61359.1"/>
    <property type="molecule type" value="Genomic_DNA"/>
</dbReference>
<dbReference type="HOGENOM" id="CLU_641999_0_0_0"/>
<evidence type="ECO:0000313" key="2">
    <source>
        <dbReference type="EMBL" id="GAK61359.1"/>
    </source>
</evidence>
<dbReference type="SUPFAM" id="SSF63829">
    <property type="entry name" value="Calcium-dependent phosphotriesterase"/>
    <property type="match status" value="1"/>
</dbReference>
<reference evidence="2 3" key="1">
    <citation type="journal article" date="2015" name="PeerJ">
        <title>First genomic representation of candidate bacterial phylum KSB3 points to enhanced environmental sensing as a trigger of wastewater bulking.</title>
        <authorList>
            <person name="Sekiguchi Y."/>
            <person name="Ohashi A."/>
            <person name="Parks D.H."/>
            <person name="Yamauchi T."/>
            <person name="Tyson G.W."/>
            <person name="Hugenholtz P."/>
        </authorList>
    </citation>
    <scope>NUCLEOTIDE SEQUENCE [LARGE SCALE GENOMIC DNA]</scope>
</reference>
<name>A0A081C9V4_VECG1</name>
<accession>A0A081C9V4</accession>
<dbReference type="InterPro" id="IPR011110">
    <property type="entry name" value="Reg_prop"/>
</dbReference>
<evidence type="ECO:0000256" key="1">
    <source>
        <dbReference type="ARBA" id="ARBA00022553"/>
    </source>
</evidence>
<evidence type="ECO:0000313" key="3">
    <source>
        <dbReference type="Proteomes" id="UP000030661"/>
    </source>
</evidence>
<dbReference type="Pfam" id="PF07494">
    <property type="entry name" value="Reg_prop"/>
    <property type="match status" value="1"/>
</dbReference>
<dbReference type="AlphaFoldDB" id="A0A081C9V4"/>
<dbReference type="PANTHER" id="PTHR43547:SF2">
    <property type="entry name" value="HYBRID SIGNAL TRANSDUCTION HISTIDINE KINASE C"/>
    <property type="match status" value="1"/>
</dbReference>
<dbReference type="PANTHER" id="PTHR43547">
    <property type="entry name" value="TWO-COMPONENT HISTIDINE KINASE"/>
    <property type="match status" value="1"/>
</dbReference>
<proteinExistence type="predicted"/>
<keyword evidence="1" id="KW-0597">Phosphoprotein</keyword>
<organism evidence="2 3">
    <name type="scientific">Vecturithrix granuli</name>
    <dbReference type="NCBI Taxonomy" id="1499967"/>
    <lineage>
        <taxon>Bacteria</taxon>
        <taxon>Candidatus Moduliflexota</taxon>
        <taxon>Candidatus Vecturitrichia</taxon>
        <taxon>Candidatus Vecturitrichales</taxon>
        <taxon>Candidatus Vecturitrichaceae</taxon>
        <taxon>Candidatus Vecturithrix</taxon>
    </lineage>
</organism>
<dbReference type="Gene3D" id="2.130.10.10">
    <property type="entry name" value="YVTN repeat-like/Quinoprotein amine dehydrogenase"/>
    <property type="match status" value="3"/>
</dbReference>